<dbReference type="GO" id="GO:0008113">
    <property type="term" value="F:peptide-methionine (S)-S-oxide reductase activity"/>
    <property type="evidence" value="ECO:0007669"/>
    <property type="project" value="UniProtKB-UniRule"/>
</dbReference>
<organism evidence="6 7">
    <name type="scientific">Candidatus Daviesbacteria bacterium GW2011_GWA1_36_8</name>
    <dbReference type="NCBI Taxonomy" id="1618417"/>
    <lineage>
        <taxon>Bacteria</taxon>
        <taxon>Candidatus Daviesiibacteriota</taxon>
    </lineage>
</organism>
<evidence type="ECO:0000256" key="1">
    <source>
        <dbReference type="ARBA" id="ARBA00023002"/>
    </source>
</evidence>
<gene>
    <name evidence="4" type="primary">msrA</name>
    <name evidence="6" type="ORF">US28_C0021G0018</name>
</gene>
<dbReference type="NCBIfam" id="TIGR00401">
    <property type="entry name" value="msrA"/>
    <property type="match status" value="1"/>
</dbReference>
<dbReference type="AlphaFoldDB" id="A0A0G0FBC4"/>
<comment type="similarity">
    <text evidence="4">Belongs to the MsrA Met sulfoxide reductase family.</text>
</comment>
<dbReference type="PANTHER" id="PTHR43774">
    <property type="entry name" value="PEPTIDE METHIONINE SULFOXIDE REDUCTASE"/>
    <property type="match status" value="1"/>
</dbReference>
<feature type="active site" evidence="4">
    <location>
        <position position="11"/>
    </location>
</feature>
<comment type="function">
    <text evidence="4">Has an important function as a repair enzyme for proteins that have been inactivated by oxidation. Catalyzes the reversible oxidation-reduction of methionine sulfoxide in proteins to methionine.</text>
</comment>
<proteinExistence type="inferred from homology"/>
<dbReference type="InterPro" id="IPR002569">
    <property type="entry name" value="Met_Sox_Rdtase_MsrA_dom"/>
</dbReference>
<evidence type="ECO:0000313" key="7">
    <source>
        <dbReference type="Proteomes" id="UP000034448"/>
    </source>
</evidence>
<dbReference type="EC" id="1.8.4.11" evidence="4"/>
<evidence type="ECO:0000313" key="6">
    <source>
        <dbReference type="EMBL" id="KKQ15187.1"/>
    </source>
</evidence>
<dbReference type="EMBL" id="LBSJ01000021">
    <property type="protein sequence ID" value="KKQ15187.1"/>
    <property type="molecule type" value="Genomic_DNA"/>
</dbReference>
<protein>
    <recommendedName>
        <fullName evidence="4">Peptide methionine sulfoxide reductase MsrA</fullName>
        <shortName evidence="4">Protein-methionine-S-oxide reductase</shortName>
        <ecNumber evidence="4">1.8.4.11</ecNumber>
    </recommendedName>
    <alternativeName>
        <fullName evidence="4">Peptide-methionine (S)-S-oxide reductase</fullName>
        <shortName evidence="4">Peptide Met(O) reductase</shortName>
    </alternativeName>
</protein>
<evidence type="ECO:0000256" key="2">
    <source>
        <dbReference type="ARBA" id="ARBA00047806"/>
    </source>
</evidence>
<keyword evidence="1 4" id="KW-0560">Oxidoreductase</keyword>
<dbReference type="Proteomes" id="UP000034448">
    <property type="component" value="Unassembled WGS sequence"/>
</dbReference>
<dbReference type="SUPFAM" id="SSF55068">
    <property type="entry name" value="Peptide methionine sulfoxide reductase"/>
    <property type="match status" value="1"/>
</dbReference>
<reference evidence="6 7" key="1">
    <citation type="journal article" date="2015" name="Nature">
        <title>rRNA introns, odd ribosomes, and small enigmatic genomes across a large radiation of phyla.</title>
        <authorList>
            <person name="Brown C.T."/>
            <person name="Hug L.A."/>
            <person name="Thomas B.C."/>
            <person name="Sharon I."/>
            <person name="Castelle C.J."/>
            <person name="Singh A."/>
            <person name="Wilkins M.J."/>
            <person name="Williams K.H."/>
            <person name="Banfield J.F."/>
        </authorList>
    </citation>
    <scope>NUCLEOTIDE SEQUENCE [LARGE SCALE GENOMIC DNA]</scope>
</reference>
<dbReference type="HAMAP" id="MF_01401">
    <property type="entry name" value="MsrA"/>
    <property type="match status" value="1"/>
</dbReference>
<dbReference type="Gene3D" id="3.30.1060.10">
    <property type="entry name" value="Peptide methionine sulphoxide reductase MsrA"/>
    <property type="match status" value="1"/>
</dbReference>
<dbReference type="PANTHER" id="PTHR43774:SF1">
    <property type="entry name" value="PEPTIDE METHIONINE SULFOXIDE REDUCTASE MSRA 2"/>
    <property type="match status" value="1"/>
</dbReference>
<dbReference type="Pfam" id="PF01625">
    <property type="entry name" value="PMSR"/>
    <property type="match status" value="1"/>
</dbReference>
<name>A0A0G0FBC4_9BACT</name>
<evidence type="ECO:0000256" key="4">
    <source>
        <dbReference type="HAMAP-Rule" id="MF_01401"/>
    </source>
</evidence>
<comment type="catalytic activity">
    <reaction evidence="3 4">
        <text>[thioredoxin]-disulfide + L-methionine + H2O = L-methionine (S)-S-oxide + [thioredoxin]-dithiol</text>
        <dbReference type="Rhea" id="RHEA:19993"/>
        <dbReference type="Rhea" id="RHEA-COMP:10698"/>
        <dbReference type="Rhea" id="RHEA-COMP:10700"/>
        <dbReference type="ChEBI" id="CHEBI:15377"/>
        <dbReference type="ChEBI" id="CHEBI:29950"/>
        <dbReference type="ChEBI" id="CHEBI:50058"/>
        <dbReference type="ChEBI" id="CHEBI:57844"/>
        <dbReference type="ChEBI" id="CHEBI:58772"/>
        <dbReference type="EC" id="1.8.4.11"/>
    </reaction>
</comment>
<dbReference type="GO" id="GO:0033744">
    <property type="term" value="F:L-methionine:thioredoxin-disulfide S-oxidoreductase activity"/>
    <property type="evidence" value="ECO:0007669"/>
    <property type="project" value="RHEA"/>
</dbReference>
<feature type="domain" description="Peptide methionine sulphoxide reductase MsrA" evidence="5">
    <location>
        <begin position="4"/>
        <end position="154"/>
    </location>
</feature>
<comment type="catalytic activity">
    <reaction evidence="2 4">
        <text>L-methionyl-[protein] + [thioredoxin]-disulfide + H2O = L-methionyl-(S)-S-oxide-[protein] + [thioredoxin]-dithiol</text>
        <dbReference type="Rhea" id="RHEA:14217"/>
        <dbReference type="Rhea" id="RHEA-COMP:10698"/>
        <dbReference type="Rhea" id="RHEA-COMP:10700"/>
        <dbReference type="Rhea" id="RHEA-COMP:12313"/>
        <dbReference type="Rhea" id="RHEA-COMP:12315"/>
        <dbReference type="ChEBI" id="CHEBI:15377"/>
        <dbReference type="ChEBI" id="CHEBI:16044"/>
        <dbReference type="ChEBI" id="CHEBI:29950"/>
        <dbReference type="ChEBI" id="CHEBI:44120"/>
        <dbReference type="ChEBI" id="CHEBI:50058"/>
        <dbReference type="EC" id="1.8.4.11"/>
    </reaction>
</comment>
<comment type="caution">
    <text evidence="6">The sequence shown here is derived from an EMBL/GenBank/DDBJ whole genome shotgun (WGS) entry which is preliminary data.</text>
</comment>
<dbReference type="InterPro" id="IPR036509">
    <property type="entry name" value="Met_Sox_Rdtase_MsrA_sf"/>
</dbReference>
<sequence>MIETATLGGGCFWCSQAIFERLKGVLEVTSGYGGGDKENPSYEDLHRGNSGHAEIIQIKFDQKIISYKTILEVFFKLHDPTTLNKQGADEGEQYRSIIFYHDQIQREVAEKVKQESQKLYKNKIVTEILPFKNFYKAEDEHQQFYEKNSNSMYCRLVIDPKITKLYREFSNITK</sequence>
<evidence type="ECO:0000259" key="5">
    <source>
        <dbReference type="Pfam" id="PF01625"/>
    </source>
</evidence>
<evidence type="ECO:0000256" key="3">
    <source>
        <dbReference type="ARBA" id="ARBA00048782"/>
    </source>
</evidence>
<dbReference type="PATRIC" id="fig|1618417.4.peg.781"/>
<accession>A0A0G0FBC4</accession>